<feature type="transmembrane region" description="Helical" evidence="1">
    <location>
        <begin position="89"/>
        <end position="108"/>
    </location>
</feature>
<dbReference type="InterPro" id="IPR006976">
    <property type="entry name" value="VanZ-like"/>
</dbReference>
<organism evidence="3 4">
    <name type="scientific">Rhodobium orientis</name>
    <dbReference type="NCBI Taxonomy" id="34017"/>
    <lineage>
        <taxon>Bacteria</taxon>
        <taxon>Pseudomonadati</taxon>
        <taxon>Pseudomonadota</taxon>
        <taxon>Alphaproteobacteria</taxon>
        <taxon>Hyphomicrobiales</taxon>
        <taxon>Rhodobiaceae</taxon>
        <taxon>Rhodobium</taxon>
    </lineage>
</organism>
<feature type="domain" description="VanZ-like" evidence="2">
    <location>
        <begin position="43"/>
        <end position="106"/>
    </location>
</feature>
<feature type="transmembrane region" description="Helical" evidence="1">
    <location>
        <begin position="7"/>
        <end position="26"/>
    </location>
</feature>
<evidence type="ECO:0000259" key="2">
    <source>
        <dbReference type="Pfam" id="PF04892"/>
    </source>
</evidence>
<keyword evidence="4" id="KW-1185">Reference proteome</keyword>
<sequence>MRDAMRLPVFLMILGADAWAVMLAFIPGVNLGHNGDVALHVFGTFLNAAGFAFVFGNPLAAALATLAFSGWIELVQMCIPWRTASMTDFYANVIGALAGATMMALLQVGKRHLRPL</sequence>
<proteinExistence type="predicted"/>
<evidence type="ECO:0000313" key="4">
    <source>
        <dbReference type="Proteomes" id="UP000249299"/>
    </source>
</evidence>
<comment type="caution">
    <text evidence="3">The sequence shown here is derived from an EMBL/GenBank/DDBJ whole genome shotgun (WGS) entry which is preliminary data.</text>
</comment>
<keyword evidence="1" id="KW-0812">Transmembrane</keyword>
<feature type="transmembrane region" description="Helical" evidence="1">
    <location>
        <begin position="46"/>
        <end position="68"/>
    </location>
</feature>
<dbReference type="OrthoDB" id="8450667at2"/>
<dbReference type="Proteomes" id="UP000249299">
    <property type="component" value="Unassembled WGS sequence"/>
</dbReference>
<evidence type="ECO:0000256" key="1">
    <source>
        <dbReference type="SAM" id="Phobius"/>
    </source>
</evidence>
<evidence type="ECO:0000313" key="3">
    <source>
        <dbReference type="EMBL" id="RAI26908.1"/>
    </source>
</evidence>
<dbReference type="AlphaFoldDB" id="A0A327JUK8"/>
<protein>
    <recommendedName>
        <fullName evidence="2">VanZ-like domain-containing protein</fullName>
    </recommendedName>
</protein>
<reference evidence="3 4" key="1">
    <citation type="submission" date="2017-07" db="EMBL/GenBank/DDBJ databases">
        <title>Draft Genome Sequences of Select Purple Nonsulfur Bacteria.</title>
        <authorList>
            <person name="Lasarre B."/>
            <person name="Mckinlay J.B."/>
        </authorList>
    </citation>
    <scope>NUCLEOTIDE SEQUENCE [LARGE SCALE GENOMIC DNA]</scope>
    <source>
        <strain evidence="3 4">DSM 11290</strain>
    </source>
</reference>
<gene>
    <name evidence="3" type="ORF">CH339_12020</name>
</gene>
<dbReference type="Pfam" id="PF04892">
    <property type="entry name" value="VanZ"/>
    <property type="match status" value="1"/>
</dbReference>
<dbReference type="RefSeq" id="WP_111434609.1">
    <property type="nucleotide sequence ID" value="NZ_JACIGG010000008.1"/>
</dbReference>
<dbReference type="EMBL" id="NPEV01000024">
    <property type="protein sequence ID" value="RAI26908.1"/>
    <property type="molecule type" value="Genomic_DNA"/>
</dbReference>
<accession>A0A327JUK8</accession>
<keyword evidence="1" id="KW-1133">Transmembrane helix</keyword>
<name>A0A327JUK8_9HYPH</name>
<keyword evidence="1" id="KW-0472">Membrane</keyword>